<protein>
    <submittedName>
        <fullName evidence="2">Uncharacterized protein</fullName>
    </submittedName>
</protein>
<name>A0AAN8XPH0_HALRR</name>
<comment type="caution">
    <text evidence="2">The sequence shown here is derived from an EMBL/GenBank/DDBJ whole genome shotgun (WGS) entry which is preliminary data.</text>
</comment>
<sequence>MAPTSRAYCILFSFFFGILMLTAGSVFYHVIALRPLSGMQVMHTPPIPLAVFLILGGILSIITSILVAWKFGFDDGDDSIEDDNNAFANEDVLDQQYQIMTKIPPV</sequence>
<reference evidence="2 3" key="1">
    <citation type="submission" date="2023-11" db="EMBL/GenBank/DDBJ databases">
        <title>Halocaridina rubra genome assembly.</title>
        <authorList>
            <person name="Smith C."/>
        </authorList>
    </citation>
    <scope>NUCLEOTIDE SEQUENCE [LARGE SCALE GENOMIC DNA]</scope>
    <source>
        <strain evidence="2">EP-1</strain>
        <tissue evidence="2">Whole</tissue>
    </source>
</reference>
<dbReference type="AlphaFoldDB" id="A0AAN8XPH0"/>
<keyword evidence="1" id="KW-0472">Membrane</keyword>
<dbReference type="Proteomes" id="UP001381693">
    <property type="component" value="Unassembled WGS sequence"/>
</dbReference>
<feature type="transmembrane region" description="Helical" evidence="1">
    <location>
        <begin position="47"/>
        <end position="69"/>
    </location>
</feature>
<evidence type="ECO:0000313" key="2">
    <source>
        <dbReference type="EMBL" id="KAK7085308.1"/>
    </source>
</evidence>
<proteinExistence type="predicted"/>
<gene>
    <name evidence="2" type="ORF">SK128_024808</name>
</gene>
<accession>A0AAN8XPH0</accession>
<dbReference type="EMBL" id="JAXCGZ010001248">
    <property type="protein sequence ID" value="KAK7085308.1"/>
    <property type="molecule type" value="Genomic_DNA"/>
</dbReference>
<keyword evidence="3" id="KW-1185">Reference proteome</keyword>
<keyword evidence="1" id="KW-0812">Transmembrane</keyword>
<organism evidence="2 3">
    <name type="scientific">Halocaridina rubra</name>
    <name type="common">Hawaiian red shrimp</name>
    <dbReference type="NCBI Taxonomy" id="373956"/>
    <lineage>
        <taxon>Eukaryota</taxon>
        <taxon>Metazoa</taxon>
        <taxon>Ecdysozoa</taxon>
        <taxon>Arthropoda</taxon>
        <taxon>Crustacea</taxon>
        <taxon>Multicrustacea</taxon>
        <taxon>Malacostraca</taxon>
        <taxon>Eumalacostraca</taxon>
        <taxon>Eucarida</taxon>
        <taxon>Decapoda</taxon>
        <taxon>Pleocyemata</taxon>
        <taxon>Caridea</taxon>
        <taxon>Atyoidea</taxon>
        <taxon>Atyidae</taxon>
        <taxon>Halocaridina</taxon>
    </lineage>
</organism>
<evidence type="ECO:0000313" key="3">
    <source>
        <dbReference type="Proteomes" id="UP001381693"/>
    </source>
</evidence>
<keyword evidence="1" id="KW-1133">Transmembrane helix</keyword>
<evidence type="ECO:0000256" key="1">
    <source>
        <dbReference type="SAM" id="Phobius"/>
    </source>
</evidence>
<feature type="transmembrane region" description="Helical" evidence="1">
    <location>
        <begin position="7"/>
        <end position="27"/>
    </location>
</feature>